<protein>
    <recommendedName>
        <fullName evidence="3">DUF1064 domain-containing protein</fullName>
    </recommendedName>
</protein>
<evidence type="ECO:0000313" key="2">
    <source>
        <dbReference type="Proteomes" id="UP000199512"/>
    </source>
</evidence>
<accession>A0A1H8KS66</accession>
<dbReference type="Pfam" id="PF06356">
    <property type="entry name" value="DUF1064"/>
    <property type="match status" value="1"/>
</dbReference>
<organism evidence="1 2">
    <name type="scientific">Peptostreptococcus russellii</name>
    <dbReference type="NCBI Taxonomy" id="215200"/>
    <lineage>
        <taxon>Bacteria</taxon>
        <taxon>Bacillati</taxon>
        <taxon>Bacillota</taxon>
        <taxon>Clostridia</taxon>
        <taxon>Peptostreptococcales</taxon>
        <taxon>Peptostreptococcaceae</taxon>
        <taxon>Peptostreptococcus</taxon>
    </lineage>
</organism>
<dbReference type="OrthoDB" id="1853564at2"/>
<dbReference type="InterPro" id="IPR009414">
    <property type="entry name" value="DUF1064"/>
</dbReference>
<sequence>MYRLNRRRSKYNAKKTVVDEIEFDSKKEAKRYKELKLLERSGVISNLELQPQFILQEKFKDRTGKTIRAIKYVADFKYFDNQEQSLVVEDVKGMKTDVYKLKKKIFLNKNRDIKFVEI</sequence>
<name>A0A1H8KS66_9FIRM</name>
<proteinExistence type="predicted"/>
<keyword evidence="2" id="KW-1185">Reference proteome</keyword>
<dbReference type="STRING" id="215200.SAMN05216454_1414"/>
<evidence type="ECO:0000313" key="1">
    <source>
        <dbReference type="EMBL" id="SEN95466.1"/>
    </source>
</evidence>
<dbReference type="AlphaFoldDB" id="A0A1H8KS66"/>
<evidence type="ECO:0008006" key="3">
    <source>
        <dbReference type="Google" id="ProtNLM"/>
    </source>
</evidence>
<reference evidence="1 2" key="1">
    <citation type="submission" date="2016-10" db="EMBL/GenBank/DDBJ databases">
        <authorList>
            <person name="de Groot N.N."/>
        </authorList>
    </citation>
    <scope>NUCLEOTIDE SEQUENCE [LARGE SCALE GENOMIC DNA]</scope>
    <source>
        <strain evidence="1 2">Calf135</strain>
    </source>
</reference>
<gene>
    <name evidence="1" type="ORF">SAMN05216454_1414</name>
</gene>
<dbReference type="RefSeq" id="WP_091976224.1">
    <property type="nucleotide sequence ID" value="NZ_FODF01000041.1"/>
</dbReference>
<dbReference type="EMBL" id="FODF01000041">
    <property type="protein sequence ID" value="SEN95466.1"/>
    <property type="molecule type" value="Genomic_DNA"/>
</dbReference>
<dbReference type="Proteomes" id="UP000199512">
    <property type="component" value="Unassembled WGS sequence"/>
</dbReference>